<gene>
    <name evidence="1" type="ORF">METZ01_LOCUS516798</name>
</gene>
<reference evidence="1" key="1">
    <citation type="submission" date="2018-05" db="EMBL/GenBank/DDBJ databases">
        <authorList>
            <person name="Lanie J.A."/>
            <person name="Ng W.-L."/>
            <person name="Kazmierczak K.M."/>
            <person name="Andrzejewski T.M."/>
            <person name="Davidsen T.M."/>
            <person name="Wayne K.J."/>
            <person name="Tettelin H."/>
            <person name="Glass J.I."/>
            <person name="Rusch D."/>
            <person name="Podicherti R."/>
            <person name="Tsui H.-C.T."/>
            <person name="Winkler M.E."/>
        </authorList>
    </citation>
    <scope>NUCLEOTIDE SEQUENCE</scope>
</reference>
<dbReference type="AlphaFoldDB" id="A0A383F4Y3"/>
<organism evidence="1">
    <name type="scientific">marine metagenome</name>
    <dbReference type="NCBI Taxonomy" id="408172"/>
    <lineage>
        <taxon>unclassified sequences</taxon>
        <taxon>metagenomes</taxon>
        <taxon>ecological metagenomes</taxon>
    </lineage>
</organism>
<proteinExistence type="predicted"/>
<dbReference type="EMBL" id="UINC01231421">
    <property type="protein sequence ID" value="SVE63944.1"/>
    <property type="molecule type" value="Genomic_DNA"/>
</dbReference>
<sequence>MVYLLFLLGLISAKSGGKGSLFIFWTI</sequence>
<evidence type="ECO:0000313" key="1">
    <source>
        <dbReference type="EMBL" id="SVE63944.1"/>
    </source>
</evidence>
<protein>
    <submittedName>
        <fullName evidence="1">Uncharacterized protein</fullName>
    </submittedName>
</protein>
<name>A0A383F4Y3_9ZZZZ</name>
<accession>A0A383F4Y3</accession>